<evidence type="ECO:0000313" key="3">
    <source>
        <dbReference type="Proteomes" id="UP000823775"/>
    </source>
</evidence>
<evidence type="ECO:0000256" key="1">
    <source>
        <dbReference type="SAM" id="MobiDB-lite"/>
    </source>
</evidence>
<evidence type="ECO:0000313" key="2">
    <source>
        <dbReference type="EMBL" id="MCD9642678.1"/>
    </source>
</evidence>
<protein>
    <submittedName>
        <fullName evidence="2">Uncharacterized protein</fullName>
    </submittedName>
</protein>
<proteinExistence type="predicted"/>
<reference evidence="2 3" key="1">
    <citation type="journal article" date="2021" name="BMC Genomics">
        <title>Datura genome reveals duplications of psychoactive alkaloid biosynthetic genes and high mutation rate following tissue culture.</title>
        <authorList>
            <person name="Rajewski A."/>
            <person name="Carter-House D."/>
            <person name="Stajich J."/>
            <person name="Litt A."/>
        </authorList>
    </citation>
    <scope>NUCLEOTIDE SEQUENCE [LARGE SCALE GENOMIC DNA]</scope>
    <source>
        <strain evidence="2">AR-01</strain>
    </source>
</reference>
<gene>
    <name evidence="2" type="ORF">HAX54_029585</name>
</gene>
<organism evidence="2 3">
    <name type="scientific">Datura stramonium</name>
    <name type="common">Jimsonweed</name>
    <name type="synonym">Common thornapple</name>
    <dbReference type="NCBI Taxonomy" id="4076"/>
    <lineage>
        <taxon>Eukaryota</taxon>
        <taxon>Viridiplantae</taxon>
        <taxon>Streptophyta</taxon>
        <taxon>Embryophyta</taxon>
        <taxon>Tracheophyta</taxon>
        <taxon>Spermatophyta</taxon>
        <taxon>Magnoliopsida</taxon>
        <taxon>eudicotyledons</taxon>
        <taxon>Gunneridae</taxon>
        <taxon>Pentapetalae</taxon>
        <taxon>asterids</taxon>
        <taxon>lamiids</taxon>
        <taxon>Solanales</taxon>
        <taxon>Solanaceae</taxon>
        <taxon>Solanoideae</taxon>
        <taxon>Datureae</taxon>
        <taxon>Datura</taxon>
    </lineage>
</organism>
<feature type="region of interest" description="Disordered" evidence="1">
    <location>
        <begin position="1"/>
        <end position="23"/>
    </location>
</feature>
<dbReference type="EMBL" id="JACEIK010003682">
    <property type="protein sequence ID" value="MCD9642678.1"/>
    <property type="molecule type" value="Genomic_DNA"/>
</dbReference>
<comment type="caution">
    <text evidence="2">The sequence shown here is derived from an EMBL/GenBank/DDBJ whole genome shotgun (WGS) entry which is preliminary data.</text>
</comment>
<sequence>MSWREWAKASTSGFKRIGETSSPCQGHAVKKQAAITLRCMEGWCDSIGSVEQIQEKLLKRQEAAAKREKTWPML</sequence>
<name>A0ABS8V6I3_DATST</name>
<dbReference type="Proteomes" id="UP000823775">
    <property type="component" value="Unassembled WGS sequence"/>
</dbReference>
<keyword evidence="3" id="KW-1185">Reference proteome</keyword>
<accession>A0ABS8V6I3</accession>
<feature type="compositionally biased region" description="Polar residues" evidence="1">
    <location>
        <begin position="9"/>
        <end position="23"/>
    </location>
</feature>